<dbReference type="GO" id="GO:0004222">
    <property type="term" value="F:metalloendopeptidase activity"/>
    <property type="evidence" value="ECO:0007669"/>
    <property type="project" value="InterPro"/>
</dbReference>
<evidence type="ECO:0000259" key="8">
    <source>
        <dbReference type="Pfam" id="PF01435"/>
    </source>
</evidence>
<organism evidence="9 10">
    <name type="scientific">Aspergillus nanangensis</name>
    <dbReference type="NCBI Taxonomy" id="2582783"/>
    <lineage>
        <taxon>Eukaryota</taxon>
        <taxon>Fungi</taxon>
        <taxon>Dikarya</taxon>
        <taxon>Ascomycota</taxon>
        <taxon>Pezizomycotina</taxon>
        <taxon>Eurotiomycetes</taxon>
        <taxon>Eurotiomycetidae</taxon>
        <taxon>Eurotiales</taxon>
        <taxon>Aspergillaceae</taxon>
        <taxon>Aspergillus</taxon>
        <taxon>Aspergillus subgen. Circumdati</taxon>
    </lineage>
</organism>
<dbReference type="PANTHER" id="PTHR22726:SF1">
    <property type="entry name" value="METALLOENDOPEPTIDASE OMA1, MITOCHONDRIAL"/>
    <property type="match status" value="1"/>
</dbReference>
<dbReference type="GO" id="GO:0046872">
    <property type="term" value="F:metal ion binding"/>
    <property type="evidence" value="ECO:0007669"/>
    <property type="project" value="UniProtKB-KW"/>
</dbReference>
<keyword evidence="1 6" id="KW-0645">Protease</keyword>
<name>A0AAD4CQJ3_ASPNN</name>
<dbReference type="InterPro" id="IPR001915">
    <property type="entry name" value="Peptidase_M48"/>
</dbReference>
<reference evidence="9" key="2">
    <citation type="submission" date="2020-02" db="EMBL/GenBank/DDBJ databases">
        <authorList>
            <person name="Gilchrist C.L.M."/>
            <person name="Chooi Y.-H."/>
        </authorList>
    </citation>
    <scope>NUCLEOTIDE SEQUENCE</scope>
    <source>
        <strain evidence="9">MST-FP2251</strain>
    </source>
</reference>
<keyword evidence="2" id="KW-0479">Metal-binding</keyword>
<proteinExistence type="inferred from homology"/>
<dbReference type="GO" id="GO:0034982">
    <property type="term" value="P:mitochondrial protein processing"/>
    <property type="evidence" value="ECO:0007669"/>
    <property type="project" value="TreeGrafter"/>
</dbReference>
<dbReference type="Gene3D" id="3.30.2010.10">
    <property type="entry name" value="Metalloproteases ('zincins'), catalytic domain"/>
    <property type="match status" value="1"/>
</dbReference>
<keyword evidence="3 6" id="KW-0378">Hydrolase</keyword>
<comment type="caution">
    <text evidence="9">The sequence shown here is derived from an EMBL/GenBank/DDBJ whole genome shotgun (WGS) entry which is preliminary data.</text>
</comment>
<evidence type="ECO:0000313" key="10">
    <source>
        <dbReference type="Proteomes" id="UP001194746"/>
    </source>
</evidence>
<evidence type="ECO:0000256" key="4">
    <source>
        <dbReference type="ARBA" id="ARBA00022833"/>
    </source>
</evidence>
<dbReference type="GO" id="GO:0005743">
    <property type="term" value="C:mitochondrial inner membrane"/>
    <property type="evidence" value="ECO:0007669"/>
    <property type="project" value="TreeGrafter"/>
</dbReference>
<dbReference type="Pfam" id="PF01435">
    <property type="entry name" value="Peptidase_M48"/>
    <property type="match status" value="1"/>
</dbReference>
<accession>A0AAD4CQJ3</accession>
<dbReference type="Proteomes" id="UP001194746">
    <property type="component" value="Unassembled WGS sequence"/>
</dbReference>
<evidence type="ECO:0000313" key="9">
    <source>
        <dbReference type="EMBL" id="KAF9890870.1"/>
    </source>
</evidence>
<dbReference type="InterPro" id="IPR051156">
    <property type="entry name" value="Mito/Outer_Membr_Metalloprot"/>
</dbReference>
<dbReference type="PANTHER" id="PTHR22726">
    <property type="entry name" value="METALLOENDOPEPTIDASE OMA1"/>
    <property type="match status" value="1"/>
</dbReference>
<comment type="similarity">
    <text evidence="6">Belongs to the peptidase M48 family.</text>
</comment>
<keyword evidence="4 6" id="KW-0862">Zinc</keyword>
<reference evidence="9" key="1">
    <citation type="journal article" date="2019" name="Beilstein J. Org. Chem.">
        <title>Nanangenines: drimane sesquiterpenoids as the dominant metabolite cohort of a novel Australian fungus, Aspergillus nanangensis.</title>
        <authorList>
            <person name="Lacey H.J."/>
            <person name="Gilchrist C.L.M."/>
            <person name="Crombie A."/>
            <person name="Kalaitzis J.A."/>
            <person name="Vuong D."/>
            <person name="Rutledge P.J."/>
            <person name="Turner P."/>
            <person name="Pitt J.I."/>
            <person name="Lacey E."/>
            <person name="Chooi Y.H."/>
            <person name="Piggott A.M."/>
        </authorList>
    </citation>
    <scope>NUCLEOTIDE SEQUENCE</scope>
    <source>
        <strain evidence="9">MST-FP2251</strain>
    </source>
</reference>
<dbReference type="GO" id="GO:0006515">
    <property type="term" value="P:protein quality control for misfolded or incompletely synthesized proteins"/>
    <property type="evidence" value="ECO:0007669"/>
    <property type="project" value="TreeGrafter"/>
</dbReference>
<feature type="domain" description="Peptidase M48" evidence="8">
    <location>
        <begin position="44"/>
        <end position="216"/>
    </location>
</feature>
<evidence type="ECO:0000256" key="6">
    <source>
        <dbReference type="RuleBase" id="RU003983"/>
    </source>
</evidence>
<evidence type="ECO:0000256" key="7">
    <source>
        <dbReference type="SAM" id="Phobius"/>
    </source>
</evidence>
<evidence type="ECO:0000256" key="5">
    <source>
        <dbReference type="ARBA" id="ARBA00023049"/>
    </source>
</evidence>
<keyword evidence="7" id="KW-1133">Transmembrane helix</keyword>
<comment type="cofactor">
    <cofactor evidence="6">
        <name>Zn(2+)</name>
        <dbReference type="ChEBI" id="CHEBI:29105"/>
    </cofactor>
    <text evidence="6">Binds 1 zinc ion per subunit.</text>
</comment>
<evidence type="ECO:0000256" key="1">
    <source>
        <dbReference type="ARBA" id="ARBA00022670"/>
    </source>
</evidence>
<keyword evidence="5 6" id="KW-0482">Metalloprotease</keyword>
<keyword evidence="10" id="KW-1185">Reference proteome</keyword>
<protein>
    <recommendedName>
        <fullName evidence="8">Peptidase M48 domain-containing protein</fullName>
    </recommendedName>
</protein>
<dbReference type="CDD" id="cd07331">
    <property type="entry name" value="M48C_Oma1_like"/>
    <property type="match status" value="1"/>
</dbReference>
<dbReference type="AlphaFoldDB" id="A0AAD4CQJ3"/>
<sequence>MTGRRRFNCVSHNQELQMGEESYREILNEVRGRILPENHPLAVRVDQVLQRLIPLAPLEGAQWKVHVIDDMDMKNAFVLPGGKVFVYTGILPICKDDDGLAAVLGHEIAHVVARHPAERMSSGFISVGAVFLISMLFDISGQLPSIMLNLMYSLPNSRTQEAEADNIGLMMMSKACFNPEAAVDLWSRMQAAEKQAPPQFLSTHPSSSNRMETIRDLLVKAESVYEDSGCSTVRGFLPGFRQAYQEPVW</sequence>
<evidence type="ECO:0000256" key="3">
    <source>
        <dbReference type="ARBA" id="ARBA00022801"/>
    </source>
</evidence>
<evidence type="ECO:0000256" key="2">
    <source>
        <dbReference type="ARBA" id="ARBA00022723"/>
    </source>
</evidence>
<feature type="transmembrane region" description="Helical" evidence="7">
    <location>
        <begin position="124"/>
        <end position="152"/>
    </location>
</feature>
<keyword evidence="7" id="KW-0812">Transmembrane</keyword>
<gene>
    <name evidence="9" type="ORF">FE257_005446</name>
</gene>
<keyword evidence="7" id="KW-0472">Membrane</keyword>
<dbReference type="EMBL" id="VCAU01000023">
    <property type="protein sequence ID" value="KAF9890870.1"/>
    <property type="molecule type" value="Genomic_DNA"/>
</dbReference>